<comment type="subcellular location">
    <subcellularLocation>
        <location evidence="2">Cell membrane</location>
        <topology evidence="2">Multi-pass membrane protein</topology>
    </subcellularLocation>
</comment>
<dbReference type="InterPro" id="IPR005467">
    <property type="entry name" value="His_kinase_dom"/>
</dbReference>
<evidence type="ECO:0000256" key="6">
    <source>
        <dbReference type="ARBA" id="ARBA00022679"/>
    </source>
</evidence>
<dbReference type="GO" id="GO:0005524">
    <property type="term" value="F:ATP binding"/>
    <property type="evidence" value="ECO:0007669"/>
    <property type="project" value="UniProtKB-KW"/>
</dbReference>
<dbReference type="InterPro" id="IPR036097">
    <property type="entry name" value="HisK_dim/P_sf"/>
</dbReference>
<keyword evidence="6 16" id="KW-0808">Transferase</keyword>
<dbReference type="InterPro" id="IPR004358">
    <property type="entry name" value="Sig_transdc_His_kin-like_C"/>
</dbReference>
<protein>
    <recommendedName>
        <fullName evidence="3">histidine kinase</fullName>
        <ecNumber evidence="3">2.7.13.3</ecNumber>
    </recommendedName>
</protein>
<sequence>MNTQDYRRLRLKLSSTILLFSLVPLLALGFIIHDQFKRAYTGKVKGQMQVIVNNKRSSIDMFLDERISQLKTLAQTHTFGELSRQKALEAVFRTVQVNSGSFVDMGVIDADGNHTAYVGPYPLKHVNYKNEQWFHEAMLKGVYVSDVFMGFRNFPHIIVAVSAHEGDRNWILRATIDSDVFDSLVRTVQLGDAGDAWLVNRDGQLQTTPRFSGKVLDPSPLPMLAPCPGARVDDMDLDGSRRIVGRAWLNRAPWLLVVLEDPTEEMSPLFRTQWIVMTLLGVVMILILIGTMLSTNSTVRKLINAEREKAALDASLMQASKMAALGKLAAGVAHEVNNPLSLIQESAGWIKDLLTEEDPESIANFEEIEDAVNKIELHVDRARSVTHRMLGFARRMEPMQENVDVNDIAAQTLTFLENEALYRNIELTAEFRRDLPRVTTDTAQVQQVLLNITENAIDAVEKDGSVTLRTGYDRDAEQVFITVTDTGSGIPREDLGRIFDPFYTTKKVGEGTGLGLAIAYSIMQKLGGTILVDSTPGDGTTFDVRLPVHSAPGMANGA</sequence>
<feature type="transmembrane region" description="Helical" evidence="14">
    <location>
        <begin position="274"/>
        <end position="293"/>
    </location>
</feature>
<evidence type="ECO:0000256" key="7">
    <source>
        <dbReference type="ARBA" id="ARBA00022692"/>
    </source>
</evidence>
<evidence type="ECO:0000256" key="14">
    <source>
        <dbReference type="SAM" id="Phobius"/>
    </source>
</evidence>
<keyword evidence="4" id="KW-1003">Cell membrane</keyword>
<evidence type="ECO:0000256" key="4">
    <source>
        <dbReference type="ARBA" id="ARBA00022475"/>
    </source>
</evidence>
<dbReference type="Gene3D" id="1.10.287.130">
    <property type="match status" value="1"/>
</dbReference>
<comment type="catalytic activity">
    <reaction evidence="1">
        <text>ATP + protein L-histidine = ADP + protein N-phospho-L-histidine.</text>
        <dbReference type="EC" id="2.7.13.3"/>
    </reaction>
</comment>
<organism evidence="16 17">
    <name type="scientific">Desulfobaculum xiamenense</name>
    <dbReference type="NCBI Taxonomy" id="995050"/>
    <lineage>
        <taxon>Bacteria</taxon>
        <taxon>Pseudomonadati</taxon>
        <taxon>Thermodesulfobacteriota</taxon>
        <taxon>Desulfovibrionia</taxon>
        <taxon>Desulfovibrionales</taxon>
        <taxon>Desulfovibrionaceae</taxon>
        <taxon>Desulfobaculum</taxon>
    </lineage>
</organism>
<evidence type="ECO:0000256" key="1">
    <source>
        <dbReference type="ARBA" id="ARBA00000085"/>
    </source>
</evidence>
<dbReference type="InterPro" id="IPR003594">
    <property type="entry name" value="HATPase_dom"/>
</dbReference>
<dbReference type="SUPFAM" id="SSF55874">
    <property type="entry name" value="ATPase domain of HSP90 chaperone/DNA topoisomerase II/histidine kinase"/>
    <property type="match status" value="1"/>
</dbReference>
<dbReference type="EMBL" id="JAATJA010000002">
    <property type="protein sequence ID" value="NJB68066.1"/>
    <property type="molecule type" value="Genomic_DNA"/>
</dbReference>
<keyword evidence="10" id="KW-0067">ATP-binding</keyword>
<keyword evidence="13 14" id="KW-0472">Membrane</keyword>
<dbReference type="Gene3D" id="3.30.565.10">
    <property type="entry name" value="Histidine kinase-like ATPase, C-terminal domain"/>
    <property type="match status" value="1"/>
</dbReference>
<dbReference type="Proteomes" id="UP000580856">
    <property type="component" value="Unassembled WGS sequence"/>
</dbReference>
<dbReference type="InterPro" id="IPR036890">
    <property type="entry name" value="HATPase_C_sf"/>
</dbReference>
<dbReference type="PRINTS" id="PR00344">
    <property type="entry name" value="BCTRLSENSOR"/>
</dbReference>
<evidence type="ECO:0000256" key="12">
    <source>
        <dbReference type="ARBA" id="ARBA00023012"/>
    </source>
</evidence>
<evidence type="ECO:0000256" key="11">
    <source>
        <dbReference type="ARBA" id="ARBA00022989"/>
    </source>
</evidence>
<accession>A0A846QGX6</accession>
<keyword evidence="9 16" id="KW-0418">Kinase</keyword>
<dbReference type="RefSeq" id="WP_167941161.1">
    <property type="nucleotide sequence ID" value="NZ_JAATJA010000002.1"/>
</dbReference>
<dbReference type="SMART" id="SM00387">
    <property type="entry name" value="HATPase_c"/>
    <property type="match status" value="1"/>
</dbReference>
<dbReference type="Gene3D" id="3.30.450.20">
    <property type="entry name" value="PAS domain"/>
    <property type="match status" value="1"/>
</dbReference>
<evidence type="ECO:0000259" key="15">
    <source>
        <dbReference type="PROSITE" id="PS50109"/>
    </source>
</evidence>
<keyword evidence="7 14" id="KW-0812">Transmembrane</keyword>
<dbReference type="Pfam" id="PF00512">
    <property type="entry name" value="HisKA"/>
    <property type="match status" value="1"/>
</dbReference>
<evidence type="ECO:0000313" key="17">
    <source>
        <dbReference type="Proteomes" id="UP000580856"/>
    </source>
</evidence>
<evidence type="ECO:0000256" key="10">
    <source>
        <dbReference type="ARBA" id="ARBA00022840"/>
    </source>
</evidence>
<dbReference type="EC" id="2.7.13.3" evidence="3"/>
<keyword evidence="8" id="KW-0547">Nucleotide-binding</keyword>
<evidence type="ECO:0000256" key="9">
    <source>
        <dbReference type="ARBA" id="ARBA00022777"/>
    </source>
</evidence>
<feature type="domain" description="Histidine kinase" evidence="15">
    <location>
        <begin position="331"/>
        <end position="550"/>
    </location>
</feature>
<dbReference type="PROSITE" id="PS50109">
    <property type="entry name" value="HIS_KIN"/>
    <property type="match status" value="1"/>
</dbReference>
<evidence type="ECO:0000256" key="2">
    <source>
        <dbReference type="ARBA" id="ARBA00004651"/>
    </source>
</evidence>
<evidence type="ECO:0000256" key="3">
    <source>
        <dbReference type="ARBA" id="ARBA00012438"/>
    </source>
</evidence>
<evidence type="ECO:0000256" key="5">
    <source>
        <dbReference type="ARBA" id="ARBA00022553"/>
    </source>
</evidence>
<evidence type="ECO:0000313" key="16">
    <source>
        <dbReference type="EMBL" id="NJB68066.1"/>
    </source>
</evidence>
<dbReference type="InterPro" id="IPR033479">
    <property type="entry name" value="dCache_1"/>
</dbReference>
<dbReference type="SUPFAM" id="SSF47384">
    <property type="entry name" value="Homodimeric domain of signal transducing histidine kinase"/>
    <property type="match status" value="1"/>
</dbReference>
<reference evidence="16 17" key="1">
    <citation type="submission" date="2020-03" db="EMBL/GenBank/DDBJ databases">
        <title>Genomic Encyclopedia of Type Strains, Phase IV (KMG-IV): sequencing the most valuable type-strain genomes for metagenomic binning, comparative biology and taxonomic classification.</title>
        <authorList>
            <person name="Goeker M."/>
        </authorList>
    </citation>
    <scope>NUCLEOTIDE SEQUENCE [LARGE SCALE GENOMIC DNA]</scope>
    <source>
        <strain evidence="16 17">DSM 24233</strain>
    </source>
</reference>
<dbReference type="AlphaFoldDB" id="A0A846QGX6"/>
<keyword evidence="12" id="KW-0902">Two-component regulatory system</keyword>
<gene>
    <name evidence="16" type="ORF">GGQ74_001739</name>
</gene>
<keyword evidence="11 14" id="KW-1133">Transmembrane helix</keyword>
<dbReference type="GO" id="GO:0005886">
    <property type="term" value="C:plasma membrane"/>
    <property type="evidence" value="ECO:0007669"/>
    <property type="project" value="UniProtKB-SubCell"/>
</dbReference>
<dbReference type="PANTHER" id="PTHR43065:SF46">
    <property type="entry name" value="C4-DICARBOXYLATE TRANSPORT SENSOR PROTEIN DCTB"/>
    <property type="match status" value="1"/>
</dbReference>
<keyword evidence="17" id="KW-1185">Reference proteome</keyword>
<dbReference type="Pfam" id="PF02518">
    <property type="entry name" value="HATPase_c"/>
    <property type="match status" value="1"/>
</dbReference>
<dbReference type="PANTHER" id="PTHR43065">
    <property type="entry name" value="SENSOR HISTIDINE KINASE"/>
    <property type="match status" value="1"/>
</dbReference>
<evidence type="ECO:0000256" key="8">
    <source>
        <dbReference type="ARBA" id="ARBA00022741"/>
    </source>
</evidence>
<feature type="transmembrane region" description="Helical" evidence="14">
    <location>
        <begin position="12"/>
        <end position="32"/>
    </location>
</feature>
<keyword evidence="5" id="KW-0597">Phosphoprotein</keyword>
<comment type="caution">
    <text evidence="16">The sequence shown here is derived from an EMBL/GenBank/DDBJ whole genome shotgun (WGS) entry which is preliminary data.</text>
</comment>
<proteinExistence type="predicted"/>
<dbReference type="SMART" id="SM00388">
    <property type="entry name" value="HisKA"/>
    <property type="match status" value="1"/>
</dbReference>
<dbReference type="InterPro" id="IPR003661">
    <property type="entry name" value="HisK_dim/P_dom"/>
</dbReference>
<name>A0A846QGX6_9BACT</name>
<dbReference type="GO" id="GO:0000155">
    <property type="term" value="F:phosphorelay sensor kinase activity"/>
    <property type="evidence" value="ECO:0007669"/>
    <property type="project" value="InterPro"/>
</dbReference>
<dbReference type="Pfam" id="PF02743">
    <property type="entry name" value="dCache_1"/>
    <property type="match status" value="1"/>
</dbReference>
<evidence type="ECO:0000256" key="13">
    <source>
        <dbReference type="ARBA" id="ARBA00023136"/>
    </source>
</evidence>
<dbReference type="CDD" id="cd00082">
    <property type="entry name" value="HisKA"/>
    <property type="match status" value="1"/>
</dbReference>